<dbReference type="InterPro" id="IPR045135">
    <property type="entry name" value="Rpn7_N"/>
</dbReference>
<dbReference type="GO" id="GO:0043161">
    <property type="term" value="P:proteasome-mediated ubiquitin-dependent protein catabolic process"/>
    <property type="evidence" value="ECO:0007669"/>
    <property type="project" value="TreeGrafter"/>
</dbReference>
<dbReference type="Gene3D" id="1.25.40.570">
    <property type="match status" value="1"/>
</dbReference>
<gene>
    <name evidence="7" type="ordered locus">Bathy10g02390</name>
</gene>
<dbReference type="InterPro" id="IPR049549">
    <property type="entry name" value="RPN7_PSMD6_C"/>
</dbReference>
<evidence type="ECO:0000313" key="7">
    <source>
        <dbReference type="EMBL" id="CCO18343.1"/>
    </source>
</evidence>
<keyword evidence="3 7" id="KW-0647">Proteasome</keyword>
<dbReference type="GO" id="GO:0000502">
    <property type="term" value="C:proteasome complex"/>
    <property type="evidence" value="ECO:0007669"/>
    <property type="project" value="UniProtKB-KW"/>
</dbReference>
<dbReference type="KEGG" id="bpg:Bathy10g02390"/>
<comment type="function">
    <text evidence="1">Acts as a regulatory subunit of the 26S proteasome which is involved in the ATP-dependent degradation of ubiquitinated proteins.</text>
</comment>
<dbReference type="Pfam" id="PF21154">
    <property type="entry name" value="RPN7_PSMD6_C"/>
    <property type="match status" value="1"/>
</dbReference>
<dbReference type="InterPro" id="IPR036390">
    <property type="entry name" value="WH_DNA-bd_sf"/>
</dbReference>
<evidence type="ECO:0000259" key="6">
    <source>
        <dbReference type="PROSITE" id="PS50250"/>
    </source>
</evidence>
<dbReference type="EMBL" id="FO082269">
    <property type="protein sequence ID" value="CCO18343.1"/>
    <property type="molecule type" value="Genomic_DNA"/>
</dbReference>
<dbReference type="InterPro" id="IPR019585">
    <property type="entry name" value="Rpn7/CSN1"/>
</dbReference>
<dbReference type="AlphaFoldDB" id="K8F9S0"/>
<comment type="similarity">
    <text evidence="2">Belongs to the proteasome subunit S10 family.</text>
</comment>
<dbReference type="OrthoDB" id="1452at2759"/>
<feature type="domain" description="PCI" evidence="6">
    <location>
        <begin position="236"/>
        <end position="404"/>
    </location>
</feature>
<evidence type="ECO:0000256" key="5">
    <source>
        <dbReference type="SAM" id="MobiDB-lite"/>
    </source>
</evidence>
<evidence type="ECO:0000256" key="4">
    <source>
        <dbReference type="ARBA" id="ARBA00075096"/>
    </source>
</evidence>
<protein>
    <recommendedName>
        <fullName evidence="4">26S proteasome regulatory subunit RPN7</fullName>
    </recommendedName>
</protein>
<dbReference type="SUPFAM" id="SSF46785">
    <property type="entry name" value="Winged helix' DNA-binding domain"/>
    <property type="match status" value="1"/>
</dbReference>
<dbReference type="InterPro" id="IPR011990">
    <property type="entry name" value="TPR-like_helical_dom_sf"/>
</dbReference>
<reference evidence="7 8" key="1">
    <citation type="submission" date="2011-10" db="EMBL/GenBank/DDBJ databases">
        <authorList>
            <person name="Genoscope - CEA"/>
        </authorList>
    </citation>
    <scope>NUCLEOTIDE SEQUENCE [LARGE SCALE GENOMIC DNA]</scope>
    <source>
        <strain evidence="7 8">RCC 1105</strain>
    </source>
</reference>
<evidence type="ECO:0000256" key="2">
    <source>
        <dbReference type="ARBA" id="ARBA00005717"/>
    </source>
</evidence>
<feature type="compositionally biased region" description="Basic and acidic residues" evidence="5">
    <location>
        <begin position="1"/>
        <end position="16"/>
    </location>
</feature>
<accession>K8F9S0</accession>
<dbReference type="GeneID" id="19013315"/>
<name>K8F9S0_9CHLO</name>
<keyword evidence="8" id="KW-1185">Reference proteome</keyword>
<evidence type="ECO:0000256" key="1">
    <source>
        <dbReference type="ARBA" id="ARBA00002187"/>
    </source>
</evidence>
<organism evidence="7 8">
    <name type="scientific">Bathycoccus prasinos</name>
    <dbReference type="NCBI Taxonomy" id="41875"/>
    <lineage>
        <taxon>Eukaryota</taxon>
        <taxon>Viridiplantae</taxon>
        <taxon>Chlorophyta</taxon>
        <taxon>Mamiellophyceae</taxon>
        <taxon>Mamiellales</taxon>
        <taxon>Bathycoccaceae</taxon>
        <taxon>Bathycoccus</taxon>
    </lineage>
</organism>
<dbReference type="PANTHER" id="PTHR14145">
    <property type="entry name" value="26S PROTESOME SUBUNIT 6"/>
    <property type="match status" value="1"/>
</dbReference>
<dbReference type="eggNOG" id="KOG0687">
    <property type="taxonomic scope" value="Eukaryota"/>
</dbReference>
<dbReference type="PANTHER" id="PTHR14145:SF1">
    <property type="entry name" value="26S PROTEASOME NON-ATPASE REGULATORY SUBUNIT 6"/>
    <property type="match status" value="1"/>
</dbReference>
<evidence type="ECO:0000313" key="8">
    <source>
        <dbReference type="Proteomes" id="UP000198341"/>
    </source>
</evidence>
<dbReference type="InterPro" id="IPR000717">
    <property type="entry name" value="PCI_dom"/>
</dbReference>
<feature type="region of interest" description="Disordered" evidence="5">
    <location>
        <begin position="1"/>
        <end position="49"/>
    </location>
</feature>
<dbReference type="SMART" id="SM00088">
    <property type="entry name" value="PINT"/>
    <property type="match status" value="1"/>
</dbReference>
<dbReference type="Pfam" id="PF01399">
    <property type="entry name" value="PCI"/>
    <property type="match status" value="1"/>
</dbReference>
<dbReference type="PROSITE" id="PS50250">
    <property type="entry name" value="PCI"/>
    <property type="match status" value="1"/>
</dbReference>
<dbReference type="RefSeq" id="XP_007510810.1">
    <property type="nucleotide sequence ID" value="XM_007510748.1"/>
</dbReference>
<feature type="compositionally biased region" description="Acidic residues" evidence="5">
    <location>
        <begin position="30"/>
        <end position="44"/>
    </location>
</feature>
<dbReference type="SUPFAM" id="SSF48452">
    <property type="entry name" value="TPR-like"/>
    <property type="match status" value="1"/>
</dbReference>
<proteinExistence type="inferred from homology"/>
<dbReference type="STRING" id="41875.K8F9S0"/>
<sequence>MVGTLKADDMETDDAKSGGVDETTTTIEKNEEEEEEEREEQEEEKVDHKVQLRKLSRAYEVAKGARDSSRQEKAAESIAKEMRTILCENNMVGCYEYFCEKLSWPVDAKELKRMQTFETETMTKIESNLKDAKENLGDDDVQSALREMGDKYAQMGYKEKCVEAYEKCKETNATIGQKMEIEFSKARVGLFWEDLGMWKKSIEEIKKLLEMPGGADWERKNRLKVYEGLWMCASRDFKSASTLFLESLSTFGAYELMSYDEFVFHCAVTGVVTLPRVELNEKVVMAPEIIRASLSTPGLPDFLNSLQRCEYAKFAEAFPLVGDAVDLSPWLSPHSRYFSRECRVRAYAQYLQSYRSVSVPSMAQAFGVSVEFLDEELSRFIVSGRLNCTIDAVEGVLRTNRPDKKNALYQQFVKDGDALLNRIQKLSRVIDL</sequence>
<dbReference type="Pfam" id="PF10602">
    <property type="entry name" value="RPN7"/>
    <property type="match status" value="1"/>
</dbReference>
<dbReference type="FunFam" id="1.25.40.570:FF:000005">
    <property type="entry name" value="26S proteasome regulatory subunit N7"/>
    <property type="match status" value="1"/>
</dbReference>
<evidence type="ECO:0000256" key="3">
    <source>
        <dbReference type="ARBA" id="ARBA00022942"/>
    </source>
</evidence>
<dbReference type="Proteomes" id="UP000198341">
    <property type="component" value="Chromosome 10"/>
</dbReference>